<reference evidence="3 4" key="1">
    <citation type="submission" date="2023-09" db="EMBL/GenBank/DDBJ databases">
        <title>Demequina sp. a novel bacteria isolated from Capsicum annuum.</title>
        <authorList>
            <person name="Humaira Z."/>
            <person name="Lee J."/>
            <person name="Cho D."/>
        </authorList>
    </citation>
    <scope>NUCLEOTIDE SEQUENCE [LARGE SCALE GENOMIC DNA]</scope>
    <source>
        <strain evidence="3 4">OYTSA14</strain>
    </source>
</reference>
<organism evidence="3 4">
    <name type="scientific">Demequina capsici</name>
    <dbReference type="NCBI Taxonomy" id="3075620"/>
    <lineage>
        <taxon>Bacteria</taxon>
        <taxon>Bacillati</taxon>
        <taxon>Actinomycetota</taxon>
        <taxon>Actinomycetes</taxon>
        <taxon>Micrococcales</taxon>
        <taxon>Demequinaceae</taxon>
        <taxon>Demequina</taxon>
    </lineage>
</organism>
<gene>
    <name evidence="3" type="ORF">RN606_13415</name>
</gene>
<dbReference type="InterPro" id="IPR025241">
    <property type="entry name" value="DUF4190"/>
</dbReference>
<keyword evidence="1" id="KW-0472">Membrane</keyword>
<name>A0AA96J7U2_9MICO</name>
<protein>
    <submittedName>
        <fullName evidence="3">DUF4190 domain-containing protein</fullName>
    </submittedName>
</protein>
<keyword evidence="1" id="KW-1133">Transmembrane helix</keyword>
<feature type="transmembrane region" description="Helical" evidence="1">
    <location>
        <begin position="50"/>
        <end position="74"/>
    </location>
</feature>
<dbReference type="AlphaFoldDB" id="A0AA96J7U2"/>
<keyword evidence="1" id="KW-0812">Transmembrane</keyword>
<evidence type="ECO:0000313" key="3">
    <source>
        <dbReference type="EMBL" id="WNM24343.1"/>
    </source>
</evidence>
<accession>A0AA96J7U2</accession>
<dbReference type="EMBL" id="CP134879">
    <property type="protein sequence ID" value="WNM24343.1"/>
    <property type="molecule type" value="Genomic_DNA"/>
</dbReference>
<evidence type="ECO:0000256" key="1">
    <source>
        <dbReference type="SAM" id="Phobius"/>
    </source>
</evidence>
<dbReference type="RefSeq" id="WP_313497964.1">
    <property type="nucleotide sequence ID" value="NZ_CP134879.1"/>
</dbReference>
<feature type="transmembrane region" description="Helical" evidence="1">
    <location>
        <begin position="14"/>
        <end position="38"/>
    </location>
</feature>
<proteinExistence type="predicted"/>
<evidence type="ECO:0000259" key="2">
    <source>
        <dbReference type="Pfam" id="PF13828"/>
    </source>
</evidence>
<sequence>MSEQPTTRTSSDPFGIGAVIAGVLLLSPVAIVLGHLGLRRSRTGTRRARTAAVAGTILGYVGLAVTVAAVAVYVTSIGPDVSRQTADAQAQADITAVANTVADGMQTDPALPDVQAVDGAYMVGDTQVDALLGGSRTLELTGTSRTDWCLDLTYEGGDRSEVSYVGTDGFHVGACS</sequence>
<dbReference type="Pfam" id="PF13828">
    <property type="entry name" value="DUF4190"/>
    <property type="match status" value="1"/>
</dbReference>
<evidence type="ECO:0000313" key="4">
    <source>
        <dbReference type="Proteomes" id="UP001304125"/>
    </source>
</evidence>
<feature type="domain" description="DUF4190" evidence="2">
    <location>
        <begin position="16"/>
        <end position="68"/>
    </location>
</feature>
<keyword evidence="4" id="KW-1185">Reference proteome</keyword>
<dbReference type="Proteomes" id="UP001304125">
    <property type="component" value="Chromosome"/>
</dbReference>